<feature type="transmembrane region" description="Helical" evidence="8">
    <location>
        <begin position="34"/>
        <end position="57"/>
    </location>
</feature>
<dbReference type="PROSITE" id="PS00760">
    <property type="entry name" value="SPASE_I_2"/>
    <property type="match status" value="1"/>
</dbReference>
<dbReference type="NCBIfam" id="TIGR02227">
    <property type="entry name" value="sigpep_I_bact"/>
    <property type="match status" value="1"/>
</dbReference>
<dbReference type="GO" id="GO:0006465">
    <property type="term" value="P:signal peptide processing"/>
    <property type="evidence" value="ECO:0007669"/>
    <property type="project" value="InterPro"/>
</dbReference>
<evidence type="ECO:0000256" key="2">
    <source>
        <dbReference type="ARBA" id="ARBA00004401"/>
    </source>
</evidence>
<dbReference type="GO" id="GO:0009003">
    <property type="term" value="F:signal peptidase activity"/>
    <property type="evidence" value="ECO:0007669"/>
    <property type="project" value="UniProtKB-EC"/>
</dbReference>
<feature type="domain" description="Peptidase S26" evidence="10">
    <location>
        <begin position="34"/>
        <end position="185"/>
    </location>
</feature>
<keyword evidence="5 8" id="KW-0645">Protease</keyword>
<evidence type="ECO:0000256" key="3">
    <source>
        <dbReference type="ARBA" id="ARBA00009370"/>
    </source>
</evidence>
<dbReference type="PANTHER" id="PTHR43390:SF1">
    <property type="entry name" value="CHLOROPLAST PROCESSING PEPTIDASE"/>
    <property type="match status" value="1"/>
</dbReference>
<dbReference type="AlphaFoldDB" id="A0A9X8UJT1"/>
<sequence length="191" mass="21382">MATQITATNPNAMREQIKKQLDALQRKKRRRRKIFVLLLAAVIVWLVMTYVVGLVFVSGNSMYPTLSDGDLALILRLYKTPQTGDIVFFRPGEGEAPVFKRVIATGGQTVDINFRRGTVLVDGEQLDEPYISTGTKQKYDVEFPLEVPPGQMFVLGDNREISLDSRHSSVGMPDDSALMGKVIFLFRMGVK</sequence>
<dbReference type="GO" id="GO:0004252">
    <property type="term" value="F:serine-type endopeptidase activity"/>
    <property type="evidence" value="ECO:0007669"/>
    <property type="project" value="InterPro"/>
</dbReference>
<protein>
    <recommendedName>
        <fullName evidence="4 8">Signal peptidase I</fullName>
        <ecNumber evidence="4 8">3.4.21.89</ecNumber>
    </recommendedName>
</protein>
<dbReference type="InterPro" id="IPR019756">
    <property type="entry name" value="Pept_S26A_signal_pept_1_Ser-AS"/>
</dbReference>
<dbReference type="InterPro" id="IPR036286">
    <property type="entry name" value="LexA/Signal_pep-like_sf"/>
</dbReference>
<dbReference type="PROSITE" id="PS00761">
    <property type="entry name" value="SPASE_I_3"/>
    <property type="match status" value="1"/>
</dbReference>
<evidence type="ECO:0000256" key="1">
    <source>
        <dbReference type="ARBA" id="ARBA00000677"/>
    </source>
</evidence>
<keyword evidence="8" id="KW-0812">Transmembrane</keyword>
<dbReference type="GO" id="GO:0005886">
    <property type="term" value="C:plasma membrane"/>
    <property type="evidence" value="ECO:0007669"/>
    <property type="project" value="UniProtKB-SubCell"/>
</dbReference>
<keyword evidence="6 8" id="KW-0378">Hydrolase</keyword>
<dbReference type="InterPro" id="IPR019757">
    <property type="entry name" value="Pept_S26A_signal_pept_1_Lys-AS"/>
</dbReference>
<evidence type="ECO:0000313" key="12">
    <source>
        <dbReference type="Proteomes" id="UP000294682"/>
    </source>
</evidence>
<dbReference type="EMBL" id="SLUK01000003">
    <property type="protein sequence ID" value="TCL44001.1"/>
    <property type="molecule type" value="Genomic_DNA"/>
</dbReference>
<dbReference type="Gene3D" id="2.10.109.10">
    <property type="entry name" value="Umud Fragment, subunit A"/>
    <property type="match status" value="1"/>
</dbReference>
<dbReference type="Pfam" id="PF10502">
    <property type="entry name" value="Peptidase_S26"/>
    <property type="match status" value="1"/>
</dbReference>
<evidence type="ECO:0000256" key="4">
    <source>
        <dbReference type="ARBA" id="ARBA00013208"/>
    </source>
</evidence>
<gene>
    <name evidence="11" type="ORF">EDD78_10338</name>
</gene>
<organism evidence="11 12">
    <name type="scientific">Harryflintia acetispora</name>
    <dbReference type="NCBI Taxonomy" id="1849041"/>
    <lineage>
        <taxon>Bacteria</taxon>
        <taxon>Bacillati</taxon>
        <taxon>Bacillota</taxon>
        <taxon>Clostridia</taxon>
        <taxon>Eubacteriales</taxon>
        <taxon>Oscillospiraceae</taxon>
        <taxon>Harryflintia</taxon>
    </lineage>
</organism>
<dbReference type="InterPro" id="IPR019533">
    <property type="entry name" value="Peptidase_S26"/>
</dbReference>
<comment type="caution">
    <text evidence="11">The sequence shown here is derived from an EMBL/GenBank/DDBJ whole genome shotgun (WGS) entry which is preliminary data.</text>
</comment>
<comment type="similarity">
    <text evidence="3 9">Belongs to the peptidase S26 family.</text>
</comment>
<accession>A0A9X8UJT1</accession>
<dbReference type="Proteomes" id="UP000294682">
    <property type="component" value="Unassembled WGS sequence"/>
</dbReference>
<dbReference type="EC" id="3.4.21.89" evidence="4 8"/>
<evidence type="ECO:0000256" key="8">
    <source>
        <dbReference type="RuleBase" id="RU003993"/>
    </source>
</evidence>
<proteinExistence type="inferred from homology"/>
<evidence type="ECO:0000256" key="6">
    <source>
        <dbReference type="ARBA" id="ARBA00022801"/>
    </source>
</evidence>
<comment type="catalytic activity">
    <reaction evidence="1 8">
        <text>Cleavage of hydrophobic, N-terminal signal or leader sequences from secreted and periplasmic proteins.</text>
        <dbReference type="EC" id="3.4.21.89"/>
    </reaction>
</comment>
<name>A0A9X8UJT1_9FIRM</name>
<feature type="active site" evidence="7">
    <location>
        <position position="61"/>
    </location>
</feature>
<dbReference type="PRINTS" id="PR00727">
    <property type="entry name" value="LEADERPTASE"/>
</dbReference>
<dbReference type="PROSITE" id="PS00501">
    <property type="entry name" value="SPASE_I_1"/>
    <property type="match status" value="1"/>
</dbReference>
<dbReference type="SUPFAM" id="SSF51306">
    <property type="entry name" value="LexA/Signal peptidase"/>
    <property type="match status" value="1"/>
</dbReference>
<keyword evidence="12" id="KW-1185">Reference proteome</keyword>
<keyword evidence="8" id="KW-0472">Membrane</keyword>
<keyword evidence="8" id="KW-1133">Transmembrane helix</keyword>
<dbReference type="InterPro" id="IPR000223">
    <property type="entry name" value="Pept_S26A_signal_pept_1"/>
</dbReference>
<dbReference type="InterPro" id="IPR019758">
    <property type="entry name" value="Pept_S26A_signal_pept_1_CS"/>
</dbReference>
<evidence type="ECO:0000259" key="10">
    <source>
        <dbReference type="Pfam" id="PF10502"/>
    </source>
</evidence>
<dbReference type="CDD" id="cd06530">
    <property type="entry name" value="S26_SPase_I"/>
    <property type="match status" value="1"/>
</dbReference>
<dbReference type="RefSeq" id="WP_132084152.1">
    <property type="nucleotide sequence ID" value="NZ_SLUK01000003.1"/>
</dbReference>
<evidence type="ECO:0000256" key="5">
    <source>
        <dbReference type="ARBA" id="ARBA00022670"/>
    </source>
</evidence>
<evidence type="ECO:0000313" key="11">
    <source>
        <dbReference type="EMBL" id="TCL44001.1"/>
    </source>
</evidence>
<feature type="active site" evidence="7">
    <location>
        <position position="100"/>
    </location>
</feature>
<dbReference type="PANTHER" id="PTHR43390">
    <property type="entry name" value="SIGNAL PEPTIDASE I"/>
    <property type="match status" value="1"/>
</dbReference>
<evidence type="ECO:0000256" key="9">
    <source>
        <dbReference type="RuleBase" id="RU362042"/>
    </source>
</evidence>
<comment type="subcellular location">
    <subcellularLocation>
        <location evidence="2">Cell membrane</location>
        <topology evidence="2">Single-pass type II membrane protein</topology>
    </subcellularLocation>
    <subcellularLocation>
        <location evidence="9">Membrane</location>
        <topology evidence="9">Single-pass type II membrane protein</topology>
    </subcellularLocation>
</comment>
<evidence type="ECO:0000256" key="7">
    <source>
        <dbReference type="PIRSR" id="PIRSR600223-1"/>
    </source>
</evidence>
<reference evidence="11 12" key="1">
    <citation type="submission" date="2019-03" db="EMBL/GenBank/DDBJ databases">
        <title>Genomic Encyclopedia of Type Strains, Phase IV (KMG-IV): sequencing the most valuable type-strain genomes for metagenomic binning, comparative biology and taxonomic classification.</title>
        <authorList>
            <person name="Goeker M."/>
        </authorList>
    </citation>
    <scope>NUCLEOTIDE SEQUENCE [LARGE SCALE GENOMIC DNA]</scope>
    <source>
        <strain evidence="11 12">DSM 100433</strain>
    </source>
</reference>